<evidence type="ECO:0000256" key="1">
    <source>
        <dbReference type="ARBA" id="ARBA00004141"/>
    </source>
</evidence>
<feature type="transmembrane region" description="Helical" evidence="6">
    <location>
        <begin position="162"/>
        <end position="181"/>
    </location>
</feature>
<evidence type="ECO:0000256" key="5">
    <source>
        <dbReference type="ARBA" id="ARBA00023136"/>
    </source>
</evidence>
<dbReference type="InterPro" id="IPR002794">
    <property type="entry name" value="DUF92_TMEM19"/>
</dbReference>
<protein>
    <submittedName>
        <fullName evidence="7">DUF92 domain-containing protein</fullName>
    </submittedName>
</protein>
<comment type="similarity">
    <text evidence="2">Belongs to the TMEM19 family.</text>
</comment>
<comment type="subcellular location">
    <subcellularLocation>
        <location evidence="1">Membrane</location>
        <topology evidence="1">Multi-pass membrane protein</topology>
    </subcellularLocation>
</comment>
<evidence type="ECO:0000256" key="2">
    <source>
        <dbReference type="ARBA" id="ARBA00009012"/>
    </source>
</evidence>
<gene>
    <name evidence="7" type="ORF">ENS82_10805</name>
</gene>
<organism evidence="7">
    <name type="scientific">Meiothermus ruber</name>
    <dbReference type="NCBI Taxonomy" id="277"/>
    <lineage>
        <taxon>Bacteria</taxon>
        <taxon>Thermotogati</taxon>
        <taxon>Deinococcota</taxon>
        <taxon>Deinococci</taxon>
        <taxon>Thermales</taxon>
        <taxon>Thermaceae</taxon>
        <taxon>Meiothermus</taxon>
    </lineage>
</organism>
<keyword evidence="3 6" id="KW-0812">Transmembrane</keyword>
<evidence type="ECO:0000256" key="6">
    <source>
        <dbReference type="SAM" id="Phobius"/>
    </source>
</evidence>
<dbReference type="EMBL" id="DSWI01000025">
    <property type="protein sequence ID" value="HFG21180.1"/>
    <property type="molecule type" value="Genomic_DNA"/>
</dbReference>
<feature type="transmembrane region" description="Helical" evidence="6">
    <location>
        <begin position="134"/>
        <end position="156"/>
    </location>
</feature>
<dbReference type="AlphaFoldDB" id="A0A7C3HJB2"/>
<feature type="transmembrane region" description="Helical" evidence="6">
    <location>
        <begin position="40"/>
        <end position="60"/>
    </location>
</feature>
<evidence type="ECO:0000313" key="7">
    <source>
        <dbReference type="EMBL" id="HFG21180.1"/>
    </source>
</evidence>
<keyword evidence="4 6" id="KW-1133">Transmembrane helix</keyword>
<accession>A0A7C3HJB2</accession>
<proteinExistence type="inferred from homology"/>
<reference evidence="7" key="1">
    <citation type="journal article" date="2020" name="mSystems">
        <title>Genome- and Community-Level Interaction Insights into Carbon Utilization and Element Cycling Functions of Hydrothermarchaeota in Hydrothermal Sediment.</title>
        <authorList>
            <person name="Zhou Z."/>
            <person name="Liu Y."/>
            <person name="Xu W."/>
            <person name="Pan J."/>
            <person name="Luo Z.H."/>
            <person name="Li M."/>
        </authorList>
    </citation>
    <scope>NUCLEOTIDE SEQUENCE [LARGE SCALE GENOMIC DNA]</scope>
    <source>
        <strain evidence="7">SpSt-524</strain>
    </source>
</reference>
<sequence>MSPLLALPIAFGVGLLAERMGWLRPGAAWAAALVGGLPMWAGGIPAALAVLFFVALGSLASRWNQRSQDRSGRTAFQVLANGFPAALGLALGSPAFFLAALATAAADTLATELGSRSRWAWHPLKGRVKSGTNAAISGPGTLALLGGALLFVPWAAWLEVPIAGVVLGGIAGALADTLLGLCEDRWAWWSNDLTNLLATTLGGLVGVCLPWVFAA</sequence>
<comment type="caution">
    <text evidence="7">The sequence shown here is derived from an EMBL/GenBank/DDBJ whole genome shotgun (WGS) entry which is preliminary data.</text>
</comment>
<name>A0A7C3HJB2_MEIRU</name>
<evidence type="ECO:0000256" key="4">
    <source>
        <dbReference type="ARBA" id="ARBA00022989"/>
    </source>
</evidence>
<keyword evidence="5 6" id="KW-0472">Membrane</keyword>
<dbReference type="Pfam" id="PF01940">
    <property type="entry name" value="DUF92"/>
    <property type="match status" value="1"/>
</dbReference>
<feature type="transmembrane region" description="Helical" evidence="6">
    <location>
        <begin position="193"/>
        <end position="213"/>
    </location>
</feature>
<evidence type="ECO:0000256" key="3">
    <source>
        <dbReference type="ARBA" id="ARBA00022692"/>
    </source>
</evidence>
<dbReference type="GO" id="GO:0016020">
    <property type="term" value="C:membrane"/>
    <property type="evidence" value="ECO:0007669"/>
    <property type="project" value="UniProtKB-SubCell"/>
</dbReference>